<dbReference type="GO" id="GO:0051117">
    <property type="term" value="F:ATPase binding"/>
    <property type="evidence" value="ECO:0007669"/>
    <property type="project" value="TreeGrafter"/>
</dbReference>
<comment type="similarity">
    <text evidence="2">Belongs to the V-ATPase 116 kDa subunit family.</text>
</comment>
<keyword evidence="5 8" id="KW-1133">Transmembrane helix</keyword>
<dbReference type="GO" id="GO:0007035">
    <property type="term" value="P:vacuolar acidification"/>
    <property type="evidence" value="ECO:0007669"/>
    <property type="project" value="TreeGrafter"/>
</dbReference>
<feature type="domain" description="V-type ATP synthase subunit I N-terminal" evidence="9">
    <location>
        <begin position="112"/>
        <end position="201"/>
    </location>
</feature>
<dbReference type="KEGG" id="dpd:Deipe_2353"/>
<dbReference type="STRING" id="937777.Deipe_2353"/>
<dbReference type="PANTHER" id="PTHR11629">
    <property type="entry name" value="VACUOLAR PROTON ATPASES"/>
    <property type="match status" value="1"/>
</dbReference>
<sequence length="655" mass="71199">MQQVLIVGRRRDAQTLVTALQDAGVMHVVPLSSGPLASSAVAGGSSDERKTAERLLARAESTIAELGLRRPLGALPSVGEDEWESAVEVAAAPSAQLARELGDVRADVDAARTYGDVVRALAELASGLDRSRRMAVLPFVLPKNEGVGELERVLRQDLEERFALDTRVVGNVTAGVVVALARERDKARAALGKARIGELRLPGRFEGMPLSQAASELAVVAKSGDEQLQRLEAQRTQLAEQHGARLFAARDALVDQVAVYDVQGLAARGKYSIVLRGFVPDDRVPALRSTLDGFGDAVSYELTPADEHHGEEVPVELKNRGYFQRMEPLLGLFPPPRYGTFDPTPIIGVFFPFFFGFVIADIAYGLLLLWLGITLANMARAGRPLVIGLMGVTVPPVTLGNVAYIVKWMAGWSILWGFLTGEFFGTLLEHMHVFYIPGHGEGGLIPILFPRLETSFVSVVLVVSLAFGIIQVIWAWLIRIQLTARHGHKHHMWEAIGMLGGLIGLIFLSYQYLQGGFGVLGNVGNPLNLIMYLGFAVFLLGLVMARVPLMILELISNGGALLSYSRLFAVGLASAVLARLATDTGWSLYELYGPIGAVLGIIVGLLIHVIAVLFTIIGHVLQPLRLNYVEFLTRTGFYEGSGRRYSPFRRLSTDR</sequence>
<keyword evidence="11" id="KW-1185">Reference proteome</keyword>
<keyword evidence="3" id="KW-0813">Transport</keyword>
<dbReference type="EMBL" id="CP003382">
    <property type="protein sequence ID" value="AFZ67831.1"/>
    <property type="molecule type" value="Genomic_DNA"/>
</dbReference>
<evidence type="ECO:0000313" key="11">
    <source>
        <dbReference type="Proteomes" id="UP000010467"/>
    </source>
</evidence>
<dbReference type="HOGENOM" id="CLU_025558_2_1_0"/>
<evidence type="ECO:0000256" key="6">
    <source>
        <dbReference type="ARBA" id="ARBA00023065"/>
    </source>
</evidence>
<feature type="transmembrane region" description="Helical" evidence="8">
    <location>
        <begin position="530"/>
        <end position="552"/>
    </location>
</feature>
<dbReference type="AlphaFoldDB" id="L0A1V8"/>
<accession>L0A1V8</accession>
<protein>
    <submittedName>
        <fullName evidence="10">Archaeal/vacuolar-type H+-ATPase subunit I</fullName>
    </submittedName>
</protein>
<proteinExistence type="inferred from homology"/>
<keyword evidence="4 8" id="KW-0812">Transmembrane</keyword>
<evidence type="ECO:0000256" key="2">
    <source>
        <dbReference type="ARBA" id="ARBA00009904"/>
    </source>
</evidence>
<dbReference type="GO" id="GO:0046961">
    <property type="term" value="F:proton-transporting ATPase activity, rotational mechanism"/>
    <property type="evidence" value="ECO:0007669"/>
    <property type="project" value="InterPro"/>
</dbReference>
<dbReference type="GO" id="GO:0033179">
    <property type="term" value="C:proton-transporting V-type ATPase, V0 domain"/>
    <property type="evidence" value="ECO:0007669"/>
    <property type="project" value="InterPro"/>
</dbReference>
<dbReference type="PANTHER" id="PTHR11629:SF63">
    <property type="entry name" value="V-TYPE PROTON ATPASE SUBUNIT A"/>
    <property type="match status" value="1"/>
</dbReference>
<evidence type="ECO:0000256" key="3">
    <source>
        <dbReference type="ARBA" id="ARBA00022448"/>
    </source>
</evidence>
<organism evidence="10 11">
    <name type="scientific">Deinococcus peraridilitoris (strain DSM 19664 / LMG 22246 / CIP 109416 / KR-200)</name>
    <dbReference type="NCBI Taxonomy" id="937777"/>
    <lineage>
        <taxon>Bacteria</taxon>
        <taxon>Thermotogati</taxon>
        <taxon>Deinococcota</taxon>
        <taxon>Deinococci</taxon>
        <taxon>Deinococcales</taxon>
        <taxon>Deinococcaceae</taxon>
        <taxon>Deinococcus</taxon>
    </lineage>
</organism>
<dbReference type="Gene3D" id="1.20.1460.20">
    <property type="match status" value="1"/>
</dbReference>
<evidence type="ECO:0000256" key="5">
    <source>
        <dbReference type="ARBA" id="ARBA00022989"/>
    </source>
</evidence>
<evidence type="ECO:0000256" key="7">
    <source>
        <dbReference type="ARBA" id="ARBA00023136"/>
    </source>
</evidence>
<dbReference type="Pfam" id="PF18670">
    <property type="entry name" value="V_ATPase_I_N"/>
    <property type="match status" value="1"/>
</dbReference>
<evidence type="ECO:0000259" key="9">
    <source>
        <dbReference type="Pfam" id="PF18670"/>
    </source>
</evidence>
<evidence type="ECO:0000256" key="4">
    <source>
        <dbReference type="ARBA" id="ARBA00022692"/>
    </source>
</evidence>
<dbReference type="eggNOG" id="COG1269">
    <property type="taxonomic scope" value="Bacteria"/>
</dbReference>
<feature type="transmembrane region" description="Helical" evidence="8">
    <location>
        <begin position="385"/>
        <end position="406"/>
    </location>
</feature>
<dbReference type="Gene3D" id="3.30.70.2750">
    <property type="match status" value="1"/>
</dbReference>
<keyword evidence="7 8" id="KW-0472">Membrane</keyword>
<evidence type="ECO:0000256" key="8">
    <source>
        <dbReference type="SAM" id="Phobius"/>
    </source>
</evidence>
<dbReference type="Proteomes" id="UP000010467">
    <property type="component" value="Chromosome"/>
</dbReference>
<evidence type="ECO:0000256" key="1">
    <source>
        <dbReference type="ARBA" id="ARBA00004141"/>
    </source>
</evidence>
<feature type="transmembrane region" description="Helical" evidence="8">
    <location>
        <begin position="492"/>
        <end position="510"/>
    </location>
</feature>
<feature type="transmembrane region" description="Helical" evidence="8">
    <location>
        <begin position="564"/>
        <end position="582"/>
    </location>
</feature>
<feature type="transmembrane region" description="Helical" evidence="8">
    <location>
        <begin position="346"/>
        <end position="373"/>
    </location>
</feature>
<dbReference type="Gene3D" id="3.30.70.2170">
    <property type="match status" value="1"/>
</dbReference>
<dbReference type="InterPro" id="IPR002490">
    <property type="entry name" value="V-ATPase_116kDa_su"/>
</dbReference>
<gene>
    <name evidence="10" type="ordered locus">Deipe_2353</name>
</gene>
<feature type="transmembrane region" description="Helical" evidence="8">
    <location>
        <begin position="456"/>
        <end position="480"/>
    </location>
</feature>
<comment type="subcellular location">
    <subcellularLocation>
        <location evidence="1">Membrane</location>
        <topology evidence="1">Multi-pass membrane protein</topology>
    </subcellularLocation>
</comment>
<dbReference type="InterPro" id="IPR040574">
    <property type="entry name" value="V_ATPase_I_N"/>
</dbReference>
<dbReference type="PATRIC" id="fig|937777.3.peg.2354"/>
<keyword evidence="6" id="KW-0406">Ion transport</keyword>
<evidence type="ECO:0000313" key="10">
    <source>
        <dbReference type="EMBL" id="AFZ67831.1"/>
    </source>
</evidence>
<feature type="transmembrane region" description="Helical" evidence="8">
    <location>
        <begin position="594"/>
        <end position="617"/>
    </location>
</feature>
<name>L0A1V8_DEIPD</name>
<reference evidence="11" key="1">
    <citation type="submission" date="2012-03" db="EMBL/GenBank/DDBJ databases">
        <title>Complete sequence of chromosome of Deinococcus peraridilitoris DSM 19664.</title>
        <authorList>
            <person name="Lucas S."/>
            <person name="Copeland A."/>
            <person name="Lapidus A."/>
            <person name="Glavina del Rio T."/>
            <person name="Dalin E."/>
            <person name="Tice H."/>
            <person name="Bruce D."/>
            <person name="Goodwin L."/>
            <person name="Pitluck S."/>
            <person name="Peters L."/>
            <person name="Mikhailova N."/>
            <person name="Lu M."/>
            <person name="Kyrpides N."/>
            <person name="Mavromatis K."/>
            <person name="Ivanova N."/>
            <person name="Brettin T."/>
            <person name="Detter J.C."/>
            <person name="Han C."/>
            <person name="Larimer F."/>
            <person name="Land M."/>
            <person name="Hauser L."/>
            <person name="Markowitz V."/>
            <person name="Cheng J.-F."/>
            <person name="Hugenholtz P."/>
            <person name="Woyke T."/>
            <person name="Wu D."/>
            <person name="Pukall R."/>
            <person name="Steenblock K."/>
            <person name="Brambilla E."/>
            <person name="Klenk H.-P."/>
            <person name="Eisen J.A."/>
        </authorList>
    </citation>
    <scope>NUCLEOTIDE SEQUENCE [LARGE SCALE GENOMIC DNA]</scope>
    <source>
        <strain evidence="11">DSM 19664 / LMG 22246 / CIP 109416 / KR-200</strain>
    </source>
</reference>
<dbReference type="GO" id="GO:0016471">
    <property type="term" value="C:vacuolar proton-transporting V-type ATPase complex"/>
    <property type="evidence" value="ECO:0007669"/>
    <property type="project" value="TreeGrafter"/>
</dbReference>